<feature type="transmembrane region" description="Helical" evidence="1">
    <location>
        <begin position="110"/>
        <end position="128"/>
    </location>
</feature>
<protein>
    <recommendedName>
        <fullName evidence="4">DUF3054 domain-containing protein</fullName>
    </recommendedName>
</protein>
<dbReference type="Pfam" id="PF11255">
    <property type="entry name" value="DUF3054"/>
    <property type="match status" value="1"/>
</dbReference>
<sequence>MKTADDSDITPGPVRTAPAPAPRHAAWLLAADALLITLFAALGNRTHVSGLGLLDILSTAFPFLLAWALASTLVRTWRRPSRIWPDGVVVLGVTVALGMLLRVLLGLGGAPVSFVLVTTVTLAVFLLGRRALTSLIRRPGRA</sequence>
<keyword evidence="1" id="KW-1133">Transmembrane helix</keyword>
<proteinExistence type="predicted"/>
<keyword evidence="1" id="KW-0472">Membrane</keyword>
<evidence type="ECO:0000313" key="3">
    <source>
        <dbReference type="Proteomes" id="UP001500236"/>
    </source>
</evidence>
<dbReference type="EMBL" id="BAAAVT010000002">
    <property type="protein sequence ID" value="GAA3052576.1"/>
    <property type="molecule type" value="Genomic_DNA"/>
</dbReference>
<feature type="transmembrane region" description="Helical" evidence="1">
    <location>
        <begin position="25"/>
        <end position="42"/>
    </location>
</feature>
<keyword evidence="3" id="KW-1185">Reference proteome</keyword>
<keyword evidence="1" id="KW-0812">Transmembrane</keyword>
<feature type="transmembrane region" description="Helical" evidence="1">
    <location>
        <begin position="83"/>
        <end position="104"/>
    </location>
</feature>
<organism evidence="2 3">
    <name type="scientific">Nesterenkonia aethiopica</name>
    <dbReference type="NCBI Taxonomy" id="269144"/>
    <lineage>
        <taxon>Bacteria</taxon>
        <taxon>Bacillati</taxon>
        <taxon>Actinomycetota</taxon>
        <taxon>Actinomycetes</taxon>
        <taxon>Micrococcales</taxon>
        <taxon>Micrococcaceae</taxon>
        <taxon>Nesterenkonia</taxon>
    </lineage>
</organism>
<dbReference type="InterPro" id="IPR021414">
    <property type="entry name" value="DUF3054"/>
</dbReference>
<reference evidence="3" key="1">
    <citation type="journal article" date="2019" name="Int. J. Syst. Evol. Microbiol.">
        <title>The Global Catalogue of Microorganisms (GCM) 10K type strain sequencing project: providing services to taxonomists for standard genome sequencing and annotation.</title>
        <authorList>
            <consortium name="The Broad Institute Genomics Platform"/>
            <consortium name="The Broad Institute Genome Sequencing Center for Infectious Disease"/>
            <person name="Wu L."/>
            <person name="Ma J."/>
        </authorList>
    </citation>
    <scope>NUCLEOTIDE SEQUENCE [LARGE SCALE GENOMIC DNA]</scope>
    <source>
        <strain evidence="3">JCM 14309</strain>
    </source>
</reference>
<feature type="transmembrane region" description="Helical" evidence="1">
    <location>
        <begin position="48"/>
        <end position="71"/>
    </location>
</feature>
<evidence type="ECO:0000313" key="2">
    <source>
        <dbReference type="EMBL" id="GAA3052576.1"/>
    </source>
</evidence>
<gene>
    <name evidence="2" type="ORF">GCM10010529_03240</name>
</gene>
<name>A0ABP6LSF3_9MICC</name>
<accession>A0ABP6LSF3</accession>
<evidence type="ECO:0008006" key="4">
    <source>
        <dbReference type="Google" id="ProtNLM"/>
    </source>
</evidence>
<evidence type="ECO:0000256" key="1">
    <source>
        <dbReference type="SAM" id="Phobius"/>
    </source>
</evidence>
<comment type="caution">
    <text evidence="2">The sequence shown here is derived from an EMBL/GenBank/DDBJ whole genome shotgun (WGS) entry which is preliminary data.</text>
</comment>
<dbReference type="Proteomes" id="UP001500236">
    <property type="component" value="Unassembled WGS sequence"/>
</dbReference>
<dbReference type="RefSeq" id="WP_083277684.1">
    <property type="nucleotide sequence ID" value="NZ_BAAAVT010000002.1"/>
</dbReference>